<dbReference type="RefSeq" id="WP_101317439.1">
    <property type="nucleotide sequence ID" value="NZ_CAWNSS010000032.1"/>
</dbReference>
<comment type="caution">
    <text evidence="2">The sequence shown here is derived from an EMBL/GenBank/DDBJ whole genome shotgun (WGS) entry which is preliminary data.</text>
</comment>
<name>A0A2N3J0G9_AERSO</name>
<evidence type="ECO:0000256" key="1">
    <source>
        <dbReference type="SAM" id="MobiDB-lite"/>
    </source>
</evidence>
<accession>A0A2N3J0G9</accession>
<dbReference type="AlphaFoldDB" id="A0A2N3J0G9"/>
<feature type="compositionally biased region" description="Polar residues" evidence="1">
    <location>
        <begin position="163"/>
        <end position="178"/>
    </location>
</feature>
<organism evidence="2 3">
    <name type="scientific">Aeromonas sobria</name>
    <dbReference type="NCBI Taxonomy" id="646"/>
    <lineage>
        <taxon>Bacteria</taxon>
        <taxon>Pseudomonadati</taxon>
        <taxon>Pseudomonadota</taxon>
        <taxon>Gammaproteobacteria</taxon>
        <taxon>Aeromonadales</taxon>
        <taxon>Aeromonadaceae</taxon>
        <taxon>Aeromonas</taxon>
    </lineage>
</organism>
<proteinExistence type="predicted"/>
<sequence length="178" mass="19071">MTCWLIWETTPIFANLNAAKGKELGNSGRYTETNITASDTLTLTSGRDATLLGAQVSGDKVKADIGRNLTLTSQQDTDHYQSKQSSIAAGGSFTFGTMTGSGYVNASRQKINSDFESVVEQYGCENSIASISMLDGFLTTVVSGPHLIMRALGSRQFGEESRINPSGKTKPNWSVLST</sequence>
<dbReference type="Proteomes" id="UP000233526">
    <property type="component" value="Unassembled WGS sequence"/>
</dbReference>
<dbReference type="GO" id="GO:0003824">
    <property type="term" value="F:catalytic activity"/>
    <property type="evidence" value="ECO:0007669"/>
    <property type="project" value="UniProtKB-ARBA"/>
</dbReference>
<protein>
    <submittedName>
        <fullName evidence="2">Uncharacterized protein</fullName>
    </submittedName>
</protein>
<evidence type="ECO:0000313" key="2">
    <source>
        <dbReference type="EMBL" id="PKQ79013.1"/>
    </source>
</evidence>
<reference evidence="2 3" key="1">
    <citation type="journal article" date="2017" name="Front. Microbiol.">
        <title>Strong Genomic and Phenotypic Heterogeneity in the Aeromonas sobria Species Complex.</title>
        <authorList>
            <person name="Gauthier J."/>
            <person name="Vincent A.T."/>
            <person name="Charette S.J."/>
            <person name="Derome N."/>
        </authorList>
    </citation>
    <scope>NUCLEOTIDE SEQUENCE [LARGE SCALE GENOMIC DNA]</scope>
    <source>
        <strain evidence="2 3">JF2635</strain>
    </source>
</reference>
<evidence type="ECO:0000313" key="3">
    <source>
        <dbReference type="Proteomes" id="UP000233526"/>
    </source>
</evidence>
<gene>
    <name evidence="2" type="ORF">AOX56_14550</name>
</gene>
<dbReference type="InterPro" id="IPR025157">
    <property type="entry name" value="Hemagglutinin_rpt"/>
</dbReference>
<dbReference type="Pfam" id="PF13332">
    <property type="entry name" value="Fil_haemagg_2"/>
    <property type="match status" value="1"/>
</dbReference>
<dbReference type="EMBL" id="LJZX01000032">
    <property type="protein sequence ID" value="PKQ79013.1"/>
    <property type="molecule type" value="Genomic_DNA"/>
</dbReference>
<feature type="region of interest" description="Disordered" evidence="1">
    <location>
        <begin position="159"/>
        <end position="178"/>
    </location>
</feature>